<dbReference type="STRING" id="1817822.A2826_01055"/>
<dbReference type="GO" id="GO:0005737">
    <property type="term" value="C:cytoplasm"/>
    <property type="evidence" value="ECO:0007669"/>
    <property type="project" value="UniProtKB-SubCell"/>
</dbReference>
<dbReference type="InterPro" id="IPR036416">
    <property type="entry name" value="Pept_tRNA_hydro_sf"/>
</dbReference>
<feature type="binding site" evidence="7">
    <location>
        <position position="14"/>
    </location>
    <ligand>
        <name>tRNA</name>
        <dbReference type="ChEBI" id="CHEBI:17843"/>
    </ligand>
</feature>
<dbReference type="GO" id="GO:0006515">
    <property type="term" value="P:protein quality control for misfolded or incompletely synthesized proteins"/>
    <property type="evidence" value="ECO:0007669"/>
    <property type="project" value="UniProtKB-UniRule"/>
</dbReference>
<name>A0A1F5NRH7_9BACT</name>
<dbReference type="EC" id="3.1.1.29" evidence="1 7"/>
<dbReference type="PANTHER" id="PTHR17224">
    <property type="entry name" value="PEPTIDYL-TRNA HYDROLASE"/>
    <property type="match status" value="1"/>
</dbReference>
<evidence type="ECO:0000256" key="7">
    <source>
        <dbReference type="HAMAP-Rule" id="MF_00083"/>
    </source>
</evidence>
<sequence length="188" mass="21021">MKLIIGLGNPGDKYKNTRHNVGFVAVDQFAKSKGMTFKFDKYSNSEIAELIEDEKKIIIVKPQTFMNNSGVAVKYLLENYPPAGDHPKGDKLPTANLLVVHDEIDLPLGEIRSQKNISSAGHKGVQNIIDNLGTQDFARLRIGIESREDKARPETEKFVLLPFSNEESDILSKKLLLVTDAINKFIQI</sequence>
<evidence type="ECO:0000256" key="2">
    <source>
        <dbReference type="ARBA" id="ARBA00022555"/>
    </source>
</evidence>
<evidence type="ECO:0000256" key="9">
    <source>
        <dbReference type="RuleBase" id="RU004320"/>
    </source>
</evidence>
<dbReference type="EMBL" id="MFEI01000039">
    <property type="protein sequence ID" value="OGE80154.1"/>
    <property type="molecule type" value="Genomic_DNA"/>
</dbReference>
<dbReference type="PANTHER" id="PTHR17224:SF1">
    <property type="entry name" value="PEPTIDYL-TRNA HYDROLASE"/>
    <property type="match status" value="1"/>
</dbReference>
<dbReference type="SUPFAM" id="SSF53178">
    <property type="entry name" value="Peptidyl-tRNA hydrolase-like"/>
    <property type="match status" value="1"/>
</dbReference>
<gene>
    <name evidence="7" type="primary">pth</name>
    <name evidence="10" type="ORF">A2826_01055</name>
</gene>
<dbReference type="GO" id="GO:0072344">
    <property type="term" value="P:rescue of stalled ribosome"/>
    <property type="evidence" value="ECO:0007669"/>
    <property type="project" value="UniProtKB-UniRule"/>
</dbReference>
<comment type="caution">
    <text evidence="7">Lacks conserved residue(s) required for the propagation of feature annotation.</text>
</comment>
<comment type="similarity">
    <text evidence="5 7 9">Belongs to the PTH family.</text>
</comment>
<dbReference type="HAMAP" id="MF_00083">
    <property type="entry name" value="Pept_tRNA_hydro_bact"/>
    <property type="match status" value="1"/>
</dbReference>
<comment type="subunit">
    <text evidence="7">Monomer.</text>
</comment>
<evidence type="ECO:0000256" key="3">
    <source>
        <dbReference type="ARBA" id="ARBA00022801"/>
    </source>
</evidence>
<feature type="active site" description="Proton acceptor" evidence="7">
    <location>
        <position position="19"/>
    </location>
</feature>
<proteinExistence type="inferred from homology"/>
<keyword evidence="4 7" id="KW-0694">RNA-binding</keyword>
<evidence type="ECO:0000256" key="5">
    <source>
        <dbReference type="ARBA" id="ARBA00038063"/>
    </source>
</evidence>
<dbReference type="CDD" id="cd00462">
    <property type="entry name" value="PTH"/>
    <property type="match status" value="1"/>
</dbReference>
<comment type="caution">
    <text evidence="10">The sequence shown here is derived from an EMBL/GenBank/DDBJ whole genome shotgun (WGS) entry which is preliminary data.</text>
</comment>
<dbReference type="GO" id="GO:0000049">
    <property type="term" value="F:tRNA binding"/>
    <property type="evidence" value="ECO:0007669"/>
    <property type="project" value="UniProtKB-UniRule"/>
</dbReference>
<accession>A0A1F5NRH7</accession>
<evidence type="ECO:0000313" key="10">
    <source>
        <dbReference type="EMBL" id="OGE80154.1"/>
    </source>
</evidence>
<comment type="function">
    <text evidence="7">Catalyzes the release of premature peptidyl moieties from peptidyl-tRNA molecules trapped in stalled 50S ribosomal subunits, and thus maintains levels of free tRNAs and 50S ribosomes.</text>
</comment>
<dbReference type="Pfam" id="PF01195">
    <property type="entry name" value="Pept_tRNA_hydro"/>
    <property type="match status" value="1"/>
</dbReference>
<keyword evidence="3 7" id="KW-0378">Hydrolase</keyword>
<feature type="site" description="Discriminates between blocked and unblocked aminoacyl-tRNA" evidence="7">
    <location>
        <position position="9"/>
    </location>
</feature>
<dbReference type="Proteomes" id="UP000177912">
    <property type="component" value="Unassembled WGS sequence"/>
</dbReference>
<dbReference type="GO" id="GO:0004045">
    <property type="term" value="F:peptidyl-tRNA hydrolase activity"/>
    <property type="evidence" value="ECO:0007669"/>
    <property type="project" value="UniProtKB-UniRule"/>
</dbReference>
<feature type="site" description="Stabilizes the basic form of H active site to accept a proton" evidence="7">
    <location>
        <position position="102"/>
    </location>
</feature>
<feature type="binding site" evidence="7">
    <location>
        <position position="67"/>
    </location>
    <ligand>
        <name>tRNA</name>
        <dbReference type="ChEBI" id="CHEBI:17843"/>
    </ligand>
</feature>
<organism evidence="10 11">
    <name type="scientific">Candidatus Doudnabacteria bacterium RIFCSPHIGHO2_01_FULL_43_23</name>
    <dbReference type="NCBI Taxonomy" id="1817822"/>
    <lineage>
        <taxon>Bacteria</taxon>
        <taxon>Candidatus Doudnaibacteriota</taxon>
    </lineage>
</organism>
<dbReference type="AlphaFoldDB" id="A0A1F5NRH7"/>
<comment type="function">
    <text evidence="7">Hydrolyzes ribosome-free peptidyl-tRNAs (with 1 or more amino acids incorporated), which drop off the ribosome during protein synthesis, or as a result of ribosome stalling.</text>
</comment>
<evidence type="ECO:0000256" key="4">
    <source>
        <dbReference type="ARBA" id="ARBA00022884"/>
    </source>
</evidence>
<keyword evidence="7" id="KW-0963">Cytoplasm</keyword>
<dbReference type="Gene3D" id="3.40.50.1470">
    <property type="entry name" value="Peptidyl-tRNA hydrolase"/>
    <property type="match status" value="1"/>
</dbReference>
<dbReference type="InterPro" id="IPR001328">
    <property type="entry name" value="Pept_tRNA_hydro"/>
</dbReference>
<comment type="subcellular location">
    <subcellularLocation>
        <location evidence="7">Cytoplasm</location>
    </subcellularLocation>
</comment>
<reference evidence="10 11" key="1">
    <citation type="journal article" date="2016" name="Nat. Commun.">
        <title>Thousands of microbial genomes shed light on interconnected biogeochemical processes in an aquifer system.</title>
        <authorList>
            <person name="Anantharaman K."/>
            <person name="Brown C.T."/>
            <person name="Hug L.A."/>
            <person name="Sharon I."/>
            <person name="Castelle C.J."/>
            <person name="Probst A.J."/>
            <person name="Thomas B.C."/>
            <person name="Singh A."/>
            <person name="Wilkins M.J."/>
            <person name="Karaoz U."/>
            <person name="Brodie E.L."/>
            <person name="Williams K.H."/>
            <person name="Hubbard S.S."/>
            <person name="Banfield J.F."/>
        </authorList>
    </citation>
    <scope>NUCLEOTIDE SEQUENCE [LARGE SCALE GENOMIC DNA]</scope>
</reference>
<feature type="binding site" evidence="7">
    <location>
        <position position="65"/>
    </location>
    <ligand>
        <name>tRNA</name>
        <dbReference type="ChEBI" id="CHEBI:17843"/>
    </ligand>
</feature>
<dbReference type="InterPro" id="IPR018171">
    <property type="entry name" value="Pept_tRNA_hydro_CS"/>
</dbReference>
<comment type="catalytic activity">
    <reaction evidence="7 8">
        <text>an N-acyl-L-alpha-aminoacyl-tRNA + H2O = an N-acyl-L-amino acid + a tRNA + H(+)</text>
        <dbReference type="Rhea" id="RHEA:54448"/>
        <dbReference type="Rhea" id="RHEA-COMP:10123"/>
        <dbReference type="Rhea" id="RHEA-COMP:13883"/>
        <dbReference type="ChEBI" id="CHEBI:15377"/>
        <dbReference type="ChEBI" id="CHEBI:15378"/>
        <dbReference type="ChEBI" id="CHEBI:59874"/>
        <dbReference type="ChEBI" id="CHEBI:78442"/>
        <dbReference type="ChEBI" id="CHEBI:138191"/>
        <dbReference type="EC" id="3.1.1.29"/>
    </reaction>
</comment>
<evidence type="ECO:0000313" key="11">
    <source>
        <dbReference type="Proteomes" id="UP000177912"/>
    </source>
</evidence>
<dbReference type="NCBIfam" id="TIGR00447">
    <property type="entry name" value="pth"/>
    <property type="match status" value="1"/>
</dbReference>
<dbReference type="PROSITE" id="PS01195">
    <property type="entry name" value="PEPT_TRNA_HYDROL_1"/>
    <property type="match status" value="1"/>
</dbReference>
<evidence type="ECO:0000256" key="6">
    <source>
        <dbReference type="ARBA" id="ARBA00050038"/>
    </source>
</evidence>
<evidence type="ECO:0000256" key="8">
    <source>
        <dbReference type="RuleBase" id="RU000673"/>
    </source>
</evidence>
<keyword evidence="2 7" id="KW-0820">tRNA-binding</keyword>
<protein>
    <recommendedName>
        <fullName evidence="6 7">Peptidyl-tRNA hydrolase</fullName>
        <shortName evidence="7">Pth</shortName>
        <ecNumber evidence="1 7">3.1.1.29</ecNumber>
    </recommendedName>
</protein>
<evidence type="ECO:0000256" key="1">
    <source>
        <dbReference type="ARBA" id="ARBA00013260"/>
    </source>
</evidence>